<sequence>MNGPLRLKPNLRRALPAAVVAVAAFVVGEQLGGLAGTTAEVGMSLFGWRFTVATGWAILIVVGITAVFLVSAVLAVRLLARELDEASRDRAGIAAGSAIRLVCLIVGYLTVAFGVLALLRVDVGNLLVGGAVTGVVIGIAAQQTLGNFFAGLVLLFSRPYVPGQRITVHTGAMGGPFEGVVTVSGLMYTTITTDRGEVRMPNAGLLAAAIGPPGGATADEDPAPADVAATVAAAQPFSPSTGADANPGGVRPTGR</sequence>
<feature type="transmembrane region" description="Helical" evidence="2">
    <location>
        <begin position="101"/>
        <end position="119"/>
    </location>
</feature>
<dbReference type="InterPro" id="IPR010920">
    <property type="entry name" value="LSM_dom_sf"/>
</dbReference>
<dbReference type="PANTHER" id="PTHR30221">
    <property type="entry name" value="SMALL-CONDUCTANCE MECHANOSENSITIVE CHANNEL"/>
    <property type="match status" value="1"/>
</dbReference>
<comment type="caution">
    <text evidence="4">The sequence shown here is derived from an EMBL/GenBank/DDBJ whole genome shotgun (WGS) entry which is preliminary data.</text>
</comment>
<dbReference type="PANTHER" id="PTHR30221:SF1">
    <property type="entry name" value="SMALL-CONDUCTANCE MECHANOSENSITIVE CHANNEL"/>
    <property type="match status" value="1"/>
</dbReference>
<keyword evidence="2" id="KW-0812">Transmembrane</keyword>
<dbReference type="EMBL" id="BMNA01000001">
    <property type="protein sequence ID" value="GGL89814.1"/>
    <property type="molecule type" value="Genomic_DNA"/>
</dbReference>
<keyword evidence="2" id="KW-0472">Membrane</keyword>
<feature type="domain" description="Mechanosensitive ion channel MscS" evidence="3">
    <location>
        <begin position="144"/>
        <end position="209"/>
    </location>
</feature>
<dbReference type="RefSeq" id="WP_188940016.1">
    <property type="nucleotide sequence ID" value="NZ_BMNA01000001.1"/>
</dbReference>
<evidence type="ECO:0000313" key="4">
    <source>
        <dbReference type="EMBL" id="GGL89814.1"/>
    </source>
</evidence>
<dbReference type="Gene3D" id="1.10.287.1260">
    <property type="match status" value="1"/>
</dbReference>
<evidence type="ECO:0000256" key="1">
    <source>
        <dbReference type="SAM" id="MobiDB-lite"/>
    </source>
</evidence>
<keyword evidence="2" id="KW-1133">Transmembrane helix</keyword>
<accession>A0A917SPG2</accession>
<feature type="region of interest" description="Disordered" evidence="1">
    <location>
        <begin position="233"/>
        <end position="255"/>
    </location>
</feature>
<dbReference type="Proteomes" id="UP000655208">
    <property type="component" value="Unassembled WGS sequence"/>
</dbReference>
<reference evidence="4" key="2">
    <citation type="submission" date="2020-09" db="EMBL/GenBank/DDBJ databases">
        <authorList>
            <person name="Sun Q."/>
            <person name="Zhou Y."/>
        </authorList>
    </citation>
    <scope>NUCLEOTIDE SEQUENCE</scope>
    <source>
        <strain evidence="4">CGMCC 4.7308</strain>
    </source>
</reference>
<evidence type="ECO:0000256" key="2">
    <source>
        <dbReference type="SAM" id="Phobius"/>
    </source>
</evidence>
<feature type="transmembrane region" description="Helical" evidence="2">
    <location>
        <begin position="55"/>
        <end position="80"/>
    </location>
</feature>
<dbReference type="Pfam" id="PF00924">
    <property type="entry name" value="MS_channel_2nd"/>
    <property type="match status" value="1"/>
</dbReference>
<proteinExistence type="predicted"/>
<evidence type="ECO:0000313" key="5">
    <source>
        <dbReference type="Proteomes" id="UP000655208"/>
    </source>
</evidence>
<dbReference type="GO" id="GO:0008381">
    <property type="term" value="F:mechanosensitive monoatomic ion channel activity"/>
    <property type="evidence" value="ECO:0007669"/>
    <property type="project" value="InterPro"/>
</dbReference>
<evidence type="ECO:0000259" key="3">
    <source>
        <dbReference type="Pfam" id="PF00924"/>
    </source>
</evidence>
<dbReference type="GO" id="GO:0016020">
    <property type="term" value="C:membrane"/>
    <property type="evidence" value="ECO:0007669"/>
    <property type="project" value="InterPro"/>
</dbReference>
<reference evidence="4" key="1">
    <citation type="journal article" date="2014" name="Int. J. Syst. Evol. Microbiol.">
        <title>Complete genome sequence of Corynebacterium casei LMG S-19264T (=DSM 44701T), isolated from a smear-ripened cheese.</title>
        <authorList>
            <consortium name="US DOE Joint Genome Institute (JGI-PGF)"/>
            <person name="Walter F."/>
            <person name="Albersmeier A."/>
            <person name="Kalinowski J."/>
            <person name="Ruckert C."/>
        </authorList>
    </citation>
    <scope>NUCLEOTIDE SEQUENCE</scope>
    <source>
        <strain evidence="4">CGMCC 4.7308</strain>
    </source>
</reference>
<dbReference type="InterPro" id="IPR045275">
    <property type="entry name" value="MscS_archaea/bacteria_type"/>
</dbReference>
<keyword evidence="5" id="KW-1185">Reference proteome</keyword>
<name>A0A917SPG2_9ACTN</name>
<organism evidence="4 5">
    <name type="scientific">Nakamurella endophytica</name>
    <dbReference type="NCBI Taxonomy" id="1748367"/>
    <lineage>
        <taxon>Bacteria</taxon>
        <taxon>Bacillati</taxon>
        <taxon>Actinomycetota</taxon>
        <taxon>Actinomycetes</taxon>
        <taxon>Nakamurellales</taxon>
        <taxon>Nakamurellaceae</taxon>
        <taxon>Nakamurella</taxon>
    </lineage>
</organism>
<dbReference type="AlphaFoldDB" id="A0A917SPG2"/>
<protein>
    <recommendedName>
        <fullName evidence="3">Mechanosensitive ion channel MscS domain-containing protein</fullName>
    </recommendedName>
</protein>
<gene>
    <name evidence="4" type="ORF">GCM10011594_06820</name>
</gene>
<dbReference type="SUPFAM" id="SSF50182">
    <property type="entry name" value="Sm-like ribonucleoproteins"/>
    <property type="match status" value="1"/>
</dbReference>
<feature type="transmembrane region" description="Helical" evidence="2">
    <location>
        <begin position="131"/>
        <end position="156"/>
    </location>
</feature>
<dbReference type="InterPro" id="IPR006685">
    <property type="entry name" value="MscS_channel_2nd"/>
</dbReference>